<dbReference type="EMBL" id="LVXG01000078">
    <property type="protein sequence ID" value="OQP40070.1"/>
    <property type="molecule type" value="Genomic_DNA"/>
</dbReference>
<organism evidence="1 2">
    <name type="scientific">Niastella yeongjuensis</name>
    <dbReference type="NCBI Taxonomy" id="354355"/>
    <lineage>
        <taxon>Bacteria</taxon>
        <taxon>Pseudomonadati</taxon>
        <taxon>Bacteroidota</taxon>
        <taxon>Chitinophagia</taxon>
        <taxon>Chitinophagales</taxon>
        <taxon>Chitinophagaceae</taxon>
        <taxon>Niastella</taxon>
    </lineage>
</organism>
<accession>A0A1V9E1T6</accession>
<dbReference type="STRING" id="354355.SAMN05660816_02307"/>
<dbReference type="Proteomes" id="UP000192610">
    <property type="component" value="Unassembled WGS sequence"/>
</dbReference>
<dbReference type="RefSeq" id="WP_081204576.1">
    <property type="nucleotide sequence ID" value="NZ_FOCZ01000003.1"/>
</dbReference>
<protein>
    <submittedName>
        <fullName evidence="1">Uncharacterized protein</fullName>
    </submittedName>
</protein>
<evidence type="ECO:0000313" key="2">
    <source>
        <dbReference type="Proteomes" id="UP000192610"/>
    </source>
</evidence>
<keyword evidence="2" id="KW-1185">Reference proteome</keyword>
<dbReference type="AlphaFoldDB" id="A0A1V9E1T6"/>
<proteinExistence type="predicted"/>
<reference evidence="2" key="1">
    <citation type="submission" date="2016-04" db="EMBL/GenBank/DDBJ databases">
        <authorList>
            <person name="Chen L."/>
            <person name="Zhuang W."/>
            <person name="Wang G."/>
        </authorList>
    </citation>
    <scope>NUCLEOTIDE SEQUENCE [LARGE SCALE GENOMIC DNA]</scope>
    <source>
        <strain evidence="2">17621</strain>
    </source>
</reference>
<sequence length="218" mass="25313">MIAFAGEGLTDFIVIKNLLIGFFNDKNLPVTRLLPKQTEPVGWGNLFNYLSTLEFREGVDYSDYTIIQVDTDKCEEWKDDLKHIGDDDSQVSTFIDKVITSLIKRIGSDYYYENEDKFLFAICIHDMECWLMPFNSNQPAHYSKMVGCQKAIENIAIKKGFSIHQKNYEEGKSYQTLSEDMKKNKILMQKHALNPSLKIFIETLQKAFPEKRSQKEII</sequence>
<evidence type="ECO:0000313" key="1">
    <source>
        <dbReference type="EMBL" id="OQP40070.1"/>
    </source>
</evidence>
<dbReference type="OrthoDB" id="800002at2"/>
<name>A0A1V9E1T6_9BACT</name>
<comment type="caution">
    <text evidence="1">The sequence shown here is derived from an EMBL/GenBank/DDBJ whole genome shotgun (WGS) entry which is preliminary data.</text>
</comment>
<gene>
    <name evidence="1" type="ORF">A4H97_17810</name>
</gene>